<organism evidence="4 5">
    <name type="scientific">Paenibacillus amylolyticus</name>
    <dbReference type="NCBI Taxonomy" id="1451"/>
    <lineage>
        <taxon>Bacteria</taxon>
        <taxon>Bacillati</taxon>
        <taxon>Bacillota</taxon>
        <taxon>Bacilli</taxon>
        <taxon>Bacillales</taxon>
        <taxon>Paenibacillaceae</taxon>
        <taxon>Paenibacillus</taxon>
    </lineage>
</organism>
<protein>
    <submittedName>
        <fullName evidence="4">Glycosyltransferase</fullName>
    </submittedName>
</protein>
<evidence type="ECO:0000259" key="3">
    <source>
        <dbReference type="Pfam" id="PF02709"/>
    </source>
</evidence>
<dbReference type="RefSeq" id="WP_123064908.1">
    <property type="nucleotide sequence ID" value="NZ_RIAS01000007.1"/>
</dbReference>
<accession>A0A5M9WUE5</accession>
<dbReference type="GO" id="GO:0016740">
    <property type="term" value="F:transferase activity"/>
    <property type="evidence" value="ECO:0007669"/>
    <property type="project" value="UniProtKB-KW"/>
</dbReference>
<dbReference type="EMBL" id="RIAS01000007">
    <property type="protein sequence ID" value="KAA8785108.1"/>
    <property type="molecule type" value="Genomic_DNA"/>
</dbReference>
<evidence type="ECO:0000259" key="2">
    <source>
        <dbReference type="Pfam" id="PF00535"/>
    </source>
</evidence>
<dbReference type="PANTHER" id="PTHR43685">
    <property type="entry name" value="GLYCOSYLTRANSFERASE"/>
    <property type="match status" value="1"/>
</dbReference>
<feature type="domain" description="Glycosyltransferase 2-like" evidence="2">
    <location>
        <begin position="4"/>
        <end position="130"/>
    </location>
</feature>
<proteinExistence type="predicted"/>
<dbReference type="CDD" id="cd00761">
    <property type="entry name" value="Glyco_tranf_GTA_type"/>
    <property type="match status" value="1"/>
</dbReference>
<dbReference type="InterPro" id="IPR001173">
    <property type="entry name" value="Glyco_trans_2-like"/>
</dbReference>
<dbReference type="AlphaFoldDB" id="A0A5M9WUE5"/>
<dbReference type="PANTHER" id="PTHR43685:SF3">
    <property type="entry name" value="SLR2126 PROTEIN"/>
    <property type="match status" value="1"/>
</dbReference>
<sequence>MNVTVIIPVYGKPDVLHLTLQALAGQHYSDFSVWLVDQGGTIPFEQFRNAYEDKLRIHYIDTPAHTTVSDKRNRAIRESAEDVVIFLDADTIVCADFVGEHMALQCAGNEVVIGYIYGKKGMQREELNYEGKLEFEAFMRWFEHESRHIPDEREKYYEPVQDQLMRLQWPWAVFWSGNISVSRAALQRAGGFDHRFKGWGIEDIEVGYRLVQSGYELTLSRSAWAVHVPHEVDEAKRMQDQTANARMFLRKYPAMEIELYFLKVHDWRKVPDRGEAIAKAANKATVTATTSIADTLMQEDELTHGMQKIIQMVTSSYDTHFLLVGYDAKLFVLSQVSTLIDPRAMSEGLMNVSGKKVYRLAGSCMPFEALSFDVCIITPVWTMYNPEMIPHLLMEALRTSRVCYCLSPRTEILPLLAVLTSLKKLGRDIEYSIVDVVDQNMKLITCKDRGMIQVQEGGMLDDQGRYRHHSYI</sequence>
<dbReference type="Pfam" id="PF00535">
    <property type="entry name" value="Glycos_transf_2"/>
    <property type="match status" value="1"/>
</dbReference>
<dbReference type="InterPro" id="IPR029044">
    <property type="entry name" value="Nucleotide-diphossugar_trans"/>
</dbReference>
<gene>
    <name evidence="4" type="ORF">EC604_14785</name>
</gene>
<dbReference type="InterPro" id="IPR027791">
    <property type="entry name" value="Galactosyl_T_C"/>
</dbReference>
<keyword evidence="1 4" id="KW-0808">Transferase</keyword>
<evidence type="ECO:0000313" key="5">
    <source>
        <dbReference type="Proteomes" id="UP000323664"/>
    </source>
</evidence>
<feature type="domain" description="Galactosyltransferase C-terminal" evidence="3">
    <location>
        <begin position="166"/>
        <end position="219"/>
    </location>
</feature>
<dbReference type="OrthoDB" id="9812302at2"/>
<name>A0A5M9WUE5_PAEAM</name>
<evidence type="ECO:0000313" key="4">
    <source>
        <dbReference type="EMBL" id="KAA8785108.1"/>
    </source>
</evidence>
<dbReference type="Proteomes" id="UP000323664">
    <property type="component" value="Unassembled WGS sequence"/>
</dbReference>
<dbReference type="SUPFAM" id="SSF53448">
    <property type="entry name" value="Nucleotide-diphospho-sugar transferases"/>
    <property type="match status" value="1"/>
</dbReference>
<evidence type="ECO:0000256" key="1">
    <source>
        <dbReference type="ARBA" id="ARBA00022679"/>
    </source>
</evidence>
<dbReference type="Pfam" id="PF02709">
    <property type="entry name" value="Glyco_transf_7C"/>
    <property type="match status" value="1"/>
</dbReference>
<comment type="caution">
    <text evidence="4">The sequence shown here is derived from an EMBL/GenBank/DDBJ whole genome shotgun (WGS) entry which is preliminary data.</text>
</comment>
<reference evidence="4 5" key="1">
    <citation type="journal article" date="2019" name="J. Ind. Microbiol. Biotechnol.">
        <title>Paenibacillus amylolyticus 27C64 has a diverse set of carbohydrate-active enzymes and complete pectin deconstruction system.</title>
        <authorList>
            <person name="Keggi C."/>
            <person name="Doran-Peterson J."/>
        </authorList>
    </citation>
    <scope>NUCLEOTIDE SEQUENCE [LARGE SCALE GENOMIC DNA]</scope>
    <source>
        <strain evidence="4 5">27C64</strain>
    </source>
</reference>
<dbReference type="Gene3D" id="3.90.550.10">
    <property type="entry name" value="Spore Coat Polysaccharide Biosynthesis Protein SpsA, Chain A"/>
    <property type="match status" value="1"/>
</dbReference>
<dbReference type="InterPro" id="IPR050834">
    <property type="entry name" value="Glycosyltransf_2"/>
</dbReference>